<feature type="signal peptide" evidence="2">
    <location>
        <begin position="1"/>
        <end position="26"/>
    </location>
</feature>
<evidence type="ECO:0000313" key="4">
    <source>
        <dbReference type="Proteomes" id="UP000198605"/>
    </source>
</evidence>
<dbReference type="OrthoDB" id="3405767at2"/>
<gene>
    <name evidence="3" type="ORF">GA0070603_2208</name>
</gene>
<evidence type="ECO:0000256" key="1">
    <source>
        <dbReference type="SAM" id="MobiDB-lite"/>
    </source>
</evidence>
<accession>A0A1C6URL4</accession>
<feature type="compositionally biased region" description="Low complexity" evidence="1">
    <location>
        <begin position="28"/>
        <end position="40"/>
    </location>
</feature>
<dbReference type="RefSeq" id="WP_139131858.1">
    <property type="nucleotide sequence ID" value="NZ_FMIB01000002.1"/>
</dbReference>
<dbReference type="GeneID" id="43282876"/>
<keyword evidence="2" id="KW-0732">Signal</keyword>
<feature type="region of interest" description="Disordered" evidence="1">
    <location>
        <begin position="28"/>
        <end position="54"/>
    </location>
</feature>
<evidence type="ECO:0000313" key="3">
    <source>
        <dbReference type="EMBL" id="SCL56439.1"/>
    </source>
</evidence>
<organism evidence="3 4">
    <name type="scientific">Micromonospora chersina</name>
    <dbReference type="NCBI Taxonomy" id="47854"/>
    <lineage>
        <taxon>Bacteria</taxon>
        <taxon>Bacillati</taxon>
        <taxon>Actinomycetota</taxon>
        <taxon>Actinomycetes</taxon>
        <taxon>Micromonosporales</taxon>
        <taxon>Micromonosporaceae</taxon>
        <taxon>Micromonospora</taxon>
    </lineage>
</organism>
<dbReference type="EMBL" id="FMIB01000002">
    <property type="protein sequence ID" value="SCL56439.1"/>
    <property type="molecule type" value="Genomic_DNA"/>
</dbReference>
<dbReference type="Proteomes" id="UP000198605">
    <property type="component" value="Unassembled WGS sequence"/>
</dbReference>
<proteinExistence type="predicted"/>
<sequence length="218" mass="23401">MRAIRPVALTALGLIAVLVVPGVAAAAPSDPRSVVSSPDSGGANLRTCPNLPNPDDTTNGCGIVDWLPNGTHVMMRCWRDGAAPYERTSPRWFWVTVGEGPKIGWSGYVWSELVADQTSTPPCDGPLFQYQPDGPKIWLEPGPAAPHGFRYAITLSGFPANSQVALTCHDSVSPEGFFSFSLITDESGWAFTERQCYSADGPDHWVTADGLESPPVSW</sequence>
<reference evidence="4" key="1">
    <citation type="submission" date="2016-06" db="EMBL/GenBank/DDBJ databases">
        <authorList>
            <person name="Varghese N."/>
            <person name="Submissions Spin"/>
        </authorList>
    </citation>
    <scope>NUCLEOTIDE SEQUENCE [LARGE SCALE GENOMIC DNA]</scope>
    <source>
        <strain evidence="4">DSM 44151</strain>
    </source>
</reference>
<keyword evidence="4" id="KW-1185">Reference proteome</keyword>
<protein>
    <recommendedName>
        <fullName evidence="5">SH3 domain-containing protein</fullName>
    </recommendedName>
</protein>
<evidence type="ECO:0008006" key="5">
    <source>
        <dbReference type="Google" id="ProtNLM"/>
    </source>
</evidence>
<name>A0A1C6URL4_9ACTN</name>
<evidence type="ECO:0000256" key="2">
    <source>
        <dbReference type="SAM" id="SignalP"/>
    </source>
</evidence>
<feature type="chain" id="PRO_5008747979" description="SH3 domain-containing protein" evidence="2">
    <location>
        <begin position="27"/>
        <end position="218"/>
    </location>
</feature>
<dbReference type="AlphaFoldDB" id="A0A1C6URL4"/>